<dbReference type="InterPro" id="IPR001584">
    <property type="entry name" value="Integrase_cat-core"/>
</dbReference>
<keyword evidence="11" id="KW-0788">Thiol protease</keyword>
<dbReference type="InterPro" id="IPR008916">
    <property type="entry name" value="Retrov_capsid_C"/>
</dbReference>
<dbReference type="InterPro" id="IPR028889">
    <property type="entry name" value="USP"/>
</dbReference>
<evidence type="ECO:0000259" key="13">
    <source>
        <dbReference type="PROSITE" id="PS50235"/>
    </source>
</evidence>
<feature type="domain" description="Integrase-type" evidence="14">
    <location>
        <begin position="528"/>
        <end position="569"/>
    </location>
</feature>
<dbReference type="SUPFAM" id="SSF54001">
    <property type="entry name" value="Cysteine proteinases"/>
    <property type="match status" value="1"/>
</dbReference>
<dbReference type="GO" id="GO:0006508">
    <property type="term" value="P:proteolysis"/>
    <property type="evidence" value="ECO:0007669"/>
    <property type="project" value="UniProtKB-KW"/>
</dbReference>
<dbReference type="Pfam" id="PF02022">
    <property type="entry name" value="Integrase_Zn"/>
    <property type="match status" value="1"/>
</dbReference>
<evidence type="ECO:0000256" key="7">
    <source>
        <dbReference type="ARBA" id="ARBA00022833"/>
    </source>
</evidence>
<dbReference type="STRING" id="333673.A0A3M0JNX1"/>
<feature type="domain" description="USP" evidence="13">
    <location>
        <begin position="159"/>
        <end position="371"/>
    </location>
</feature>
<dbReference type="InterPro" id="IPR017856">
    <property type="entry name" value="Integrase-like_N"/>
</dbReference>
<dbReference type="FunFam" id="3.90.70.10:FF:000119">
    <property type="entry name" value="Ubiquitin specific peptidase 36"/>
    <property type="match status" value="1"/>
</dbReference>
<dbReference type="GO" id="GO:0016579">
    <property type="term" value="P:protein deubiquitination"/>
    <property type="evidence" value="ECO:0007669"/>
    <property type="project" value="InterPro"/>
</dbReference>
<evidence type="ECO:0000259" key="15">
    <source>
        <dbReference type="PROSITE" id="PS50994"/>
    </source>
</evidence>
<dbReference type="PROSITE" id="PS50235">
    <property type="entry name" value="USP_3"/>
    <property type="match status" value="1"/>
</dbReference>
<dbReference type="InterPro" id="IPR036397">
    <property type="entry name" value="RNaseH_sf"/>
</dbReference>
<feature type="compositionally biased region" description="Polar residues" evidence="12">
    <location>
        <begin position="887"/>
        <end position="906"/>
    </location>
</feature>
<dbReference type="InterPro" id="IPR001394">
    <property type="entry name" value="Peptidase_C19_UCH"/>
</dbReference>
<evidence type="ECO:0000256" key="2">
    <source>
        <dbReference type="ARBA" id="ARBA00022695"/>
    </source>
</evidence>
<dbReference type="GO" id="GO:0008270">
    <property type="term" value="F:zinc ion binding"/>
    <property type="evidence" value="ECO:0007669"/>
    <property type="project" value="UniProtKB-KW"/>
</dbReference>
<keyword evidence="8" id="KW-0695">RNA-directed DNA polymerase</keyword>
<dbReference type="PROSITE" id="PS50994">
    <property type="entry name" value="INTEGRASE"/>
    <property type="match status" value="1"/>
</dbReference>
<proteinExistence type="inferred from homology"/>
<dbReference type="SUPFAM" id="SSF46919">
    <property type="entry name" value="N-terminal Zn binding domain of HIV integrase"/>
    <property type="match status" value="1"/>
</dbReference>
<dbReference type="GO" id="GO:0003964">
    <property type="term" value="F:RNA-directed DNA polymerase activity"/>
    <property type="evidence" value="ECO:0007669"/>
    <property type="project" value="UniProtKB-KW"/>
</dbReference>
<evidence type="ECO:0000256" key="5">
    <source>
        <dbReference type="ARBA" id="ARBA00022759"/>
    </source>
</evidence>
<reference evidence="16 17" key="1">
    <citation type="submission" date="2018-07" db="EMBL/GenBank/DDBJ databases">
        <title>A high quality draft genome assembly of the barn swallow (H. rustica rustica).</title>
        <authorList>
            <person name="Formenti G."/>
            <person name="Chiara M."/>
            <person name="Poveda L."/>
            <person name="Francoijs K.-J."/>
            <person name="Bonisoli-Alquati A."/>
            <person name="Canova L."/>
            <person name="Gianfranceschi L."/>
            <person name="Horner D.S."/>
            <person name="Saino N."/>
        </authorList>
    </citation>
    <scope>NUCLEOTIDE SEQUENCE [LARGE SCALE GENOMIC DNA]</scope>
    <source>
        <strain evidence="16">Chelidonia</strain>
        <tissue evidence="16">Blood</tissue>
    </source>
</reference>
<evidence type="ECO:0000256" key="12">
    <source>
        <dbReference type="SAM" id="MobiDB-lite"/>
    </source>
</evidence>
<dbReference type="PANTHER" id="PTHR41694">
    <property type="entry name" value="ENDOGENOUS RETROVIRUS GROUP K MEMBER POL PROTEIN"/>
    <property type="match status" value="1"/>
</dbReference>
<keyword evidence="17" id="KW-1185">Reference proteome</keyword>
<dbReference type="PROSITE" id="PS00972">
    <property type="entry name" value="USP_1"/>
    <property type="match status" value="1"/>
</dbReference>
<dbReference type="GO" id="GO:0004519">
    <property type="term" value="F:endonuclease activity"/>
    <property type="evidence" value="ECO:0007669"/>
    <property type="project" value="UniProtKB-KW"/>
</dbReference>
<evidence type="ECO:0000313" key="17">
    <source>
        <dbReference type="Proteomes" id="UP000269221"/>
    </source>
</evidence>
<accession>A0A3M0JNX1</accession>
<keyword evidence="2" id="KW-0548">Nucleotidyltransferase</keyword>
<dbReference type="AlphaFoldDB" id="A0A3M0JNX1"/>
<evidence type="ECO:0000256" key="3">
    <source>
        <dbReference type="ARBA" id="ARBA00022722"/>
    </source>
</evidence>
<evidence type="ECO:0000313" key="16">
    <source>
        <dbReference type="EMBL" id="RMC00744.1"/>
    </source>
</evidence>
<evidence type="ECO:0000256" key="11">
    <source>
        <dbReference type="RuleBase" id="RU366025"/>
    </source>
</evidence>
<dbReference type="SUPFAM" id="SSF53098">
    <property type="entry name" value="Ribonuclease H-like"/>
    <property type="match status" value="1"/>
</dbReference>
<evidence type="ECO:0000259" key="14">
    <source>
        <dbReference type="PROSITE" id="PS50876"/>
    </source>
</evidence>
<dbReference type="InterPro" id="IPR003308">
    <property type="entry name" value="Integrase_Zn-bd_dom_N"/>
</dbReference>
<dbReference type="Proteomes" id="UP000269221">
    <property type="component" value="Unassembled WGS sequence"/>
</dbReference>
<evidence type="ECO:0000256" key="9">
    <source>
        <dbReference type="ARBA" id="ARBA00023268"/>
    </source>
</evidence>
<comment type="catalytic activity">
    <reaction evidence="11">
        <text>Thiol-dependent hydrolysis of ester, thioester, amide, peptide and isopeptide bonds formed by the C-terminal Gly of ubiquitin (a 76-residue protein attached to proteins as an intracellular targeting signal).</text>
        <dbReference type="EC" id="3.4.19.12"/>
    </reaction>
</comment>
<sequence length="937" mass="104632">MWGDKNQMVAAIPPVSRLGKAAGSLWGLVLGQGLGFMDQFLPLGRRHQDKARQLGWGTSMSTRVSRALLAAEVDRTERGPSTPLSVRLRLQTGFAKFTLKQFFDWEMQSSCYCCQYCQAARKYKGKPRGIAEGMALPQRILFPLEEICMDWQQRQRPGAGLCNLGSTCYINVILQCLTYTPPLANYLLSRDHSQLCHRQGFCMMCIMEAHVRKVLCSSANAIWPRAVVRDLKFIGEEFEPDMAGDAYEFLRCALEAMQRACLSGNITCLRCQTVSDSYKAFLHVLLDIKIVEYPEYLDLRPYMSDTAGEPLLYSLYALVVHSGDTCLDGHFFCYTKASNGLWYKMDDESVDNCGIHAVLRQQAYLLFYARLKVSQMPKRESRQHCCPPKVTINSSTKKLEPMETIGQGSPLAATSGDLHQMQVELQSMFCAEGLTASVERQVEDMNKRQLVLKNLARTNCNAKCRRITEALPDDPSLLQMAQACAKARVHSYYILHVRSHTNLPGFVAEGSARADKLANPAWVAPQPDTLMQGKASHEFFHQNAHTLQKQFQLTPTEARDVVELCDDWHALAVPLPAGANPRGLRALEIWQTDVTQVAEFGRLKYVHVTVNTFSSVMWASAHTGEKTRDVIAHWRQAFAVLSMPSAVKTDNGPTYASQKVRQFLQLCNVSHRFGIPHSPTGQATVECVRGTLKWVLQKQKWGMQGETLHSRLAKALYTINHLTVPQNSNNPVILNHHLWLQASNEMHQPQAKVRVQNLVTEQWEGSYDLVTLGHSSKSRISLTCLVSSPSDHVRCHFRFYRESSTTTGVPTGSGCASGMTLGRSPWGTLRRPPELGHTHQDSCQCHQDHAPKIANSMQITSPNDAETMLQDGQQFKGYGPKMAPKLQGTQNGQQNKGHTPKMTSSAEALPQNGSSGGGQAKAANGDWWIRWCYVLIG</sequence>
<keyword evidence="1" id="KW-0808">Transferase</keyword>
<keyword evidence="3" id="KW-0540">Nuclease</keyword>
<keyword evidence="4" id="KW-0479">Metal-binding</keyword>
<dbReference type="Gene3D" id="1.10.1200.30">
    <property type="match status" value="1"/>
</dbReference>
<dbReference type="EMBL" id="QRBI01000142">
    <property type="protein sequence ID" value="RMC00744.1"/>
    <property type="molecule type" value="Genomic_DNA"/>
</dbReference>
<dbReference type="EC" id="3.4.19.12" evidence="11"/>
<evidence type="ECO:0000256" key="1">
    <source>
        <dbReference type="ARBA" id="ARBA00022679"/>
    </source>
</evidence>
<keyword evidence="7" id="KW-0862">Zinc</keyword>
<dbReference type="PROSITE" id="PS50876">
    <property type="entry name" value="ZF_INTEGRASE"/>
    <property type="match status" value="1"/>
</dbReference>
<keyword evidence="5" id="KW-0255">Endonuclease</keyword>
<comment type="similarity">
    <text evidence="11">Belongs to the peptidase C19 family.</text>
</comment>
<keyword evidence="10" id="KW-0863">Zinc-finger</keyword>
<organism evidence="16 17">
    <name type="scientific">Hirundo rustica rustica</name>
    <dbReference type="NCBI Taxonomy" id="333673"/>
    <lineage>
        <taxon>Eukaryota</taxon>
        <taxon>Metazoa</taxon>
        <taxon>Chordata</taxon>
        <taxon>Craniata</taxon>
        <taxon>Vertebrata</taxon>
        <taxon>Euteleostomi</taxon>
        <taxon>Archelosauria</taxon>
        <taxon>Archosauria</taxon>
        <taxon>Dinosauria</taxon>
        <taxon>Saurischia</taxon>
        <taxon>Theropoda</taxon>
        <taxon>Coelurosauria</taxon>
        <taxon>Aves</taxon>
        <taxon>Neognathae</taxon>
        <taxon>Neoaves</taxon>
        <taxon>Telluraves</taxon>
        <taxon>Australaves</taxon>
        <taxon>Passeriformes</taxon>
        <taxon>Sylvioidea</taxon>
        <taxon>Hirundinidae</taxon>
        <taxon>Hirundo</taxon>
    </lineage>
</organism>
<dbReference type="GO" id="GO:0015074">
    <property type="term" value="P:DNA integration"/>
    <property type="evidence" value="ECO:0007669"/>
    <property type="project" value="InterPro"/>
</dbReference>
<dbReference type="Gene3D" id="3.90.70.10">
    <property type="entry name" value="Cysteine proteinases"/>
    <property type="match status" value="2"/>
</dbReference>
<evidence type="ECO:0000256" key="8">
    <source>
        <dbReference type="ARBA" id="ARBA00022918"/>
    </source>
</evidence>
<keyword evidence="11" id="KW-0833">Ubl conjugation pathway</keyword>
<dbReference type="InterPro" id="IPR012337">
    <property type="entry name" value="RNaseH-like_sf"/>
</dbReference>
<dbReference type="Gene3D" id="1.10.10.200">
    <property type="match status" value="1"/>
</dbReference>
<dbReference type="Gene3D" id="3.30.420.10">
    <property type="entry name" value="Ribonuclease H-like superfamily/Ribonuclease H"/>
    <property type="match status" value="1"/>
</dbReference>
<evidence type="ECO:0000256" key="6">
    <source>
        <dbReference type="ARBA" id="ARBA00022801"/>
    </source>
</evidence>
<keyword evidence="11" id="KW-0645">Protease</keyword>
<gene>
    <name evidence="16" type="ORF">DUI87_22427</name>
</gene>
<keyword evidence="9" id="KW-0511">Multifunctional enzyme</keyword>
<dbReference type="GO" id="GO:0004843">
    <property type="term" value="F:cysteine-type deubiquitinase activity"/>
    <property type="evidence" value="ECO:0007669"/>
    <property type="project" value="UniProtKB-UniRule"/>
</dbReference>
<name>A0A3M0JNX1_HIRRU</name>
<dbReference type="PROSITE" id="PS00973">
    <property type="entry name" value="USP_2"/>
    <property type="match status" value="1"/>
</dbReference>
<dbReference type="Pfam" id="PF00665">
    <property type="entry name" value="rve"/>
    <property type="match status" value="1"/>
</dbReference>
<feature type="region of interest" description="Disordered" evidence="12">
    <location>
        <begin position="874"/>
        <end position="921"/>
    </location>
</feature>
<keyword evidence="6 11" id="KW-0378">Hydrolase</keyword>
<protein>
    <recommendedName>
        <fullName evidence="11">Ubiquitin carboxyl-terminal hydrolase</fullName>
        <ecNumber evidence="11">3.4.19.12</ecNumber>
    </recommendedName>
</protein>
<dbReference type="InterPro" id="IPR018200">
    <property type="entry name" value="USP_CS"/>
</dbReference>
<evidence type="ECO:0000256" key="10">
    <source>
        <dbReference type="PROSITE-ProRule" id="PRU00450"/>
    </source>
</evidence>
<comment type="caution">
    <text evidence="16">The sequence shown here is derived from an EMBL/GenBank/DDBJ whole genome shotgun (WGS) entry which is preliminary data.</text>
</comment>
<evidence type="ECO:0000256" key="4">
    <source>
        <dbReference type="ARBA" id="ARBA00022723"/>
    </source>
</evidence>
<dbReference type="GO" id="GO:0035613">
    <property type="term" value="F:RNA stem-loop binding"/>
    <property type="evidence" value="ECO:0007669"/>
    <property type="project" value="TreeGrafter"/>
</dbReference>
<feature type="domain" description="Integrase catalytic" evidence="15">
    <location>
        <begin position="577"/>
        <end position="739"/>
    </location>
</feature>
<dbReference type="InterPro" id="IPR038765">
    <property type="entry name" value="Papain-like_cys_pep_sf"/>
</dbReference>
<dbReference type="PANTHER" id="PTHR41694:SF4">
    <property type="entry name" value="ENDOGENOUS RETROVIRUS GROUP K MEMBER 10 POL PROTEIN-RELATED"/>
    <property type="match status" value="1"/>
</dbReference>
<dbReference type="OrthoDB" id="9048509at2759"/>
<dbReference type="Pfam" id="PF00443">
    <property type="entry name" value="UCH"/>
    <property type="match status" value="2"/>
</dbReference>